<dbReference type="AlphaFoldDB" id="A0A076LLW0"/>
<dbReference type="InterPro" id="IPR005546">
    <property type="entry name" value="Autotransporte_beta"/>
</dbReference>
<dbReference type="Pfam" id="PF03797">
    <property type="entry name" value="Autotransporter"/>
    <property type="match status" value="1"/>
</dbReference>
<evidence type="ECO:0000313" key="2">
    <source>
        <dbReference type="EMBL" id="AIJ09480.1"/>
    </source>
</evidence>
<evidence type="ECO:0000313" key="3">
    <source>
        <dbReference type="Proteomes" id="UP000028681"/>
    </source>
</evidence>
<dbReference type="Gene3D" id="2.40.128.130">
    <property type="entry name" value="Autotransporter beta-domain"/>
    <property type="match status" value="1"/>
</dbReference>
<dbReference type="InterPro" id="IPR012332">
    <property type="entry name" value="Autotransporter_pectin_lyase_C"/>
</dbReference>
<accession>A0A076LLW0</accession>
<dbReference type="HOGENOM" id="CLU_293148_0_0_6"/>
<dbReference type="Gene3D" id="3.60.10.10">
    <property type="entry name" value="Endonuclease/exonuclease/phosphatase"/>
    <property type="match status" value="1"/>
</dbReference>
<organism evidence="2 3">
    <name type="scientific">Edwardsiella anguillarum ET080813</name>
    <dbReference type="NCBI Taxonomy" id="667120"/>
    <lineage>
        <taxon>Bacteria</taxon>
        <taxon>Pseudomonadati</taxon>
        <taxon>Pseudomonadota</taxon>
        <taxon>Gammaproteobacteria</taxon>
        <taxon>Enterobacterales</taxon>
        <taxon>Hafniaceae</taxon>
        <taxon>Edwardsiella</taxon>
    </lineage>
</organism>
<dbReference type="InterPro" id="IPR006315">
    <property type="entry name" value="OM_autotransptr_brl_dom"/>
</dbReference>
<dbReference type="NCBIfam" id="TIGR01414">
    <property type="entry name" value="autotrans_barl"/>
    <property type="match status" value="1"/>
</dbReference>
<dbReference type="KEGG" id="ete:ETEE_3051"/>
<dbReference type="SUPFAM" id="SSF56219">
    <property type="entry name" value="DNase I-like"/>
    <property type="match status" value="1"/>
</dbReference>
<dbReference type="InterPro" id="IPR036709">
    <property type="entry name" value="Autotransporte_beta_dom_sf"/>
</dbReference>
<dbReference type="Gene3D" id="2.160.20.20">
    <property type="match status" value="1"/>
</dbReference>
<proteinExistence type="predicted"/>
<dbReference type="InterPro" id="IPR036691">
    <property type="entry name" value="Endo/exonu/phosph_ase_sf"/>
</dbReference>
<dbReference type="InterPro" id="IPR050909">
    <property type="entry name" value="Bact_Autotransporter_VF"/>
</dbReference>
<reference evidence="2 3" key="1">
    <citation type="journal article" date="2012" name="PLoS ONE">
        <title>Edwardsiella comparative phylogenomics reveal the new intra/inter-species taxonomic relationships, virulence evolution and niche adaptation mechanisms.</title>
        <authorList>
            <person name="Yang M."/>
            <person name="Lv Y."/>
            <person name="Xiao J."/>
            <person name="Wu H."/>
            <person name="Zheng H."/>
            <person name="Liu Q."/>
            <person name="Zhang Y."/>
            <person name="Wang Q."/>
        </authorList>
    </citation>
    <scope>NUCLEOTIDE SEQUENCE [LARGE SCALE GENOMIC DNA]</scope>
    <source>
        <strain evidence="3">080813</strain>
    </source>
</reference>
<gene>
    <name evidence="2" type="ORF">ETEE_3051</name>
</gene>
<dbReference type="InterPro" id="IPR043990">
    <property type="entry name" value="AC_1"/>
</dbReference>
<dbReference type="SUPFAM" id="SSF103515">
    <property type="entry name" value="Autotransporter"/>
    <property type="match status" value="1"/>
</dbReference>
<dbReference type="SUPFAM" id="SSF51126">
    <property type="entry name" value="Pectin lyase-like"/>
    <property type="match status" value="1"/>
</dbReference>
<sequence>MLSPEGGYAMIDFSDKNINSIKINTIFSSYYNESLLLSSHGAAMFPVLLFYRGHLMHNFSLLTLLMTLGLLSLPPADARQDNVLRILTYNTYFDRLDEPAITLPFFINANYDLMGFQEVETLQSLDNRGRRYQRLLEQAGLGHFSALGDSAVQTPLPARFGNLMLADGTLYYDIDLQQQVISALNGITLDDGVRTLLASVIQNGVPLSEALGQLLDKPRSLVNLVNVLSALRTHQVPLANVMMNLPYAVLEHGVVDTPLLFGSPHLSSQDDSSFRLNQVQLLNAVAHATPLPIVLAGDFNAGEYAERGLFSVDAQVQLFNRYIQNPDSSPAQFYRTLLEQYAQSRKLLNALIDRGQALNDVEGAWIAALFRAENYPVDGNLPRTMNLLRQRYQLFIHDEEREPFAPHTLNDGSATWPSVMDDNARRGWGAWSRGQVDYIVVSRPFAKWFSLADDASDPYSGIMQLAFNPMDSTYRINDAYFAIDGTPMNGQRVVASDYVSASDHALVAHTLRYTGPALRLAGDGRLALIWGPEAANYTPQSPLFLLTRNNHRNDMYLGNLADVQGEPLPLLAQRPEVIKQTPLSCAWRNDAHIGAAVSRYCLDDHRMIGNVRVTGDAVLLVDDGEAMGRQPKVGLARRSTLVLATSTPDNFHLASLNHAGNLWLSAATAGNQLIVDGDYLSDDGLLGFGVNAPGADLRSDSLTLNGPSSGNIRVAITSSEGLGQQADAIALISLAGESQATFALAQRTVAAAYDYRLAEQADDGLGQGRRRYWLTNLAEDGHSTLVRPESQGYLANLAAANTLFLPRWQEMVYPHAARSAASSMWLRQNGGYRYYRDSSGQLDTRGYRYAVQLGGEVTQWQDDHGDYRLGVMGGYGTSHSMSRNRLSQRQAVASLDSYTAGVYVAYSRDPLGLQGLYFNGALQYVWGDNRVQGEQLSAQRYNSRGFLASIEGGYAWRYAINVTHTLALTPQIQLAHMGVKGKDVTEAAGTRIRDDSNGGMYARAGIRAAWQIDMASGNTLTPFAELGYQHQPAFALMMDNATVEQGTVSNTLQVSVGIRGHIDGDLGFSAQLNGQVGEQRYRDGTASLQIAYRF</sequence>
<dbReference type="GO" id="GO:0019867">
    <property type="term" value="C:outer membrane"/>
    <property type="evidence" value="ECO:0007669"/>
    <property type="project" value="InterPro"/>
</dbReference>
<dbReference type="PROSITE" id="PS51208">
    <property type="entry name" value="AUTOTRANSPORTER"/>
    <property type="match status" value="1"/>
</dbReference>
<feature type="domain" description="Autotransporter" evidence="1">
    <location>
        <begin position="817"/>
        <end position="1094"/>
    </location>
</feature>
<evidence type="ECO:0000259" key="1">
    <source>
        <dbReference type="PROSITE" id="PS51208"/>
    </source>
</evidence>
<dbReference type="Proteomes" id="UP000028681">
    <property type="component" value="Chromosome"/>
</dbReference>
<dbReference type="SMART" id="SM00869">
    <property type="entry name" value="Autotransporter"/>
    <property type="match status" value="1"/>
</dbReference>
<protein>
    <submittedName>
        <fullName evidence="2">Autotransporter protein, putative</fullName>
    </submittedName>
</protein>
<dbReference type="InterPro" id="IPR011050">
    <property type="entry name" value="Pectin_lyase_fold/virulence"/>
</dbReference>
<dbReference type="PANTHER" id="PTHR12338">
    <property type="entry name" value="AUTOTRANSPORTER"/>
    <property type="match status" value="1"/>
</dbReference>
<name>A0A076LLW0_9GAMM</name>
<dbReference type="EMBL" id="CP006664">
    <property type="protein sequence ID" value="AIJ09480.1"/>
    <property type="molecule type" value="Genomic_DNA"/>
</dbReference>
<dbReference type="Pfam" id="PF18883">
    <property type="entry name" value="AC_1"/>
    <property type="match status" value="1"/>
</dbReference>
<dbReference type="PANTHER" id="PTHR12338:SF5">
    <property type="entry name" value="ANTIGEN 43-RELATED"/>
    <property type="match status" value="1"/>
</dbReference>